<organism evidence="1">
    <name type="scientific">Rhizophora mucronata</name>
    <name type="common">Asiatic mangrove</name>
    <dbReference type="NCBI Taxonomy" id="61149"/>
    <lineage>
        <taxon>Eukaryota</taxon>
        <taxon>Viridiplantae</taxon>
        <taxon>Streptophyta</taxon>
        <taxon>Embryophyta</taxon>
        <taxon>Tracheophyta</taxon>
        <taxon>Spermatophyta</taxon>
        <taxon>Magnoliopsida</taxon>
        <taxon>eudicotyledons</taxon>
        <taxon>Gunneridae</taxon>
        <taxon>Pentapetalae</taxon>
        <taxon>rosids</taxon>
        <taxon>fabids</taxon>
        <taxon>Malpighiales</taxon>
        <taxon>Rhizophoraceae</taxon>
        <taxon>Rhizophora</taxon>
    </lineage>
</organism>
<name>A0A2P2PEU1_RHIMU</name>
<sequence>MLSLLVGRNLGKSPLVICHLLPPPRNGARRL</sequence>
<reference evidence="1" key="1">
    <citation type="submission" date="2018-02" db="EMBL/GenBank/DDBJ databases">
        <title>Rhizophora mucronata_Transcriptome.</title>
        <authorList>
            <person name="Meera S.P."/>
            <person name="Sreeshan A."/>
            <person name="Augustine A."/>
        </authorList>
    </citation>
    <scope>NUCLEOTIDE SEQUENCE</scope>
    <source>
        <tissue evidence="1">Leaf</tissue>
    </source>
</reference>
<dbReference type="AlphaFoldDB" id="A0A2P2PEU1"/>
<proteinExistence type="predicted"/>
<dbReference type="EMBL" id="GGEC01072774">
    <property type="protein sequence ID" value="MBX53258.1"/>
    <property type="molecule type" value="Transcribed_RNA"/>
</dbReference>
<accession>A0A2P2PEU1</accession>
<evidence type="ECO:0000313" key="1">
    <source>
        <dbReference type="EMBL" id="MBX53258.1"/>
    </source>
</evidence>
<protein>
    <submittedName>
        <fullName evidence="1">Uncharacterized protein</fullName>
    </submittedName>
</protein>